<evidence type="ECO:0000313" key="14">
    <source>
        <dbReference type="EMBL" id="TMQ72730.1"/>
    </source>
</evidence>
<feature type="region of interest" description="Disordered" evidence="11">
    <location>
        <begin position="14"/>
        <end position="39"/>
    </location>
</feature>
<feature type="transmembrane region" description="Helical" evidence="12">
    <location>
        <begin position="563"/>
        <end position="589"/>
    </location>
</feature>
<evidence type="ECO:0000256" key="2">
    <source>
        <dbReference type="ARBA" id="ARBA00006576"/>
    </source>
</evidence>
<comment type="similarity">
    <text evidence="3">Belongs to the concentrative nucleoside transporter (CNT) (TC 2.A.41) family.</text>
</comment>
<feature type="domain" description="CMP/dCMP-type deaminase" evidence="13">
    <location>
        <begin position="38"/>
        <end position="149"/>
    </location>
</feature>
<dbReference type="Pfam" id="PF07662">
    <property type="entry name" value="Nucleos_tra2_C"/>
    <property type="match status" value="1"/>
</dbReference>
<dbReference type="CDD" id="cd01285">
    <property type="entry name" value="nucleoside_deaminase"/>
    <property type="match status" value="1"/>
</dbReference>
<dbReference type="Pfam" id="PF01773">
    <property type="entry name" value="Nucleos_tra2_N"/>
    <property type="match status" value="1"/>
</dbReference>
<dbReference type="PANTHER" id="PTHR10590">
    <property type="entry name" value="SODIUM/NUCLEOSIDE COTRANSPORTER"/>
    <property type="match status" value="1"/>
</dbReference>
<keyword evidence="7" id="KW-0378">Hydrolase</keyword>
<dbReference type="InterPro" id="IPR016193">
    <property type="entry name" value="Cytidine_deaminase-like"/>
</dbReference>
<dbReference type="GO" id="GO:0005886">
    <property type="term" value="C:plasma membrane"/>
    <property type="evidence" value="ECO:0007669"/>
    <property type="project" value="UniProtKB-SubCell"/>
</dbReference>
<dbReference type="GO" id="GO:0008270">
    <property type="term" value="F:zinc ion binding"/>
    <property type="evidence" value="ECO:0007669"/>
    <property type="project" value="InterPro"/>
</dbReference>
<keyword evidence="6" id="KW-0479">Metal-binding</keyword>
<keyword evidence="8" id="KW-0862">Zinc</keyword>
<dbReference type="PROSITE" id="PS00903">
    <property type="entry name" value="CYT_DCMP_DEAMINASES_1"/>
    <property type="match status" value="1"/>
</dbReference>
<feature type="transmembrane region" description="Helical" evidence="12">
    <location>
        <begin position="198"/>
        <end position="214"/>
    </location>
</feature>
<keyword evidence="10 12" id="KW-0472">Membrane</keyword>
<keyword evidence="4" id="KW-1003">Cell membrane</keyword>
<dbReference type="PROSITE" id="PS51747">
    <property type="entry name" value="CYT_DCMP_DEAMINASES_2"/>
    <property type="match status" value="1"/>
</dbReference>
<dbReference type="Proteomes" id="UP000319836">
    <property type="component" value="Unassembled WGS sequence"/>
</dbReference>
<accession>A0A538UA56</accession>
<evidence type="ECO:0000256" key="9">
    <source>
        <dbReference type="ARBA" id="ARBA00022989"/>
    </source>
</evidence>
<comment type="caution">
    <text evidence="14">The sequence shown here is derived from an EMBL/GenBank/DDBJ whole genome shotgun (WGS) entry which is preliminary data.</text>
</comment>
<dbReference type="AlphaFoldDB" id="A0A538UA56"/>
<dbReference type="FunFam" id="3.40.140.10:FF:000011">
    <property type="entry name" value="tRNA-specific adenosine deaminase"/>
    <property type="match status" value="1"/>
</dbReference>
<dbReference type="PANTHER" id="PTHR10590:SF4">
    <property type="entry name" value="SOLUTE CARRIER FAMILY 28 MEMBER 3"/>
    <property type="match status" value="1"/>
</dbReference>
<sequence length="624" mass="68162">MHCWITRPRCTTVRARQRSRNQPSARGSPRDETPPSLRMNGKFMRNAIGLSLRMMRRGAGGPFGAVIVRRDRVIARGWNRVTSDNDPTGHAEIVAIREACRRLRTFQLTDCDLYASCEPCPMCLAAIYWARLRNVYFGATRKDAARIDFDDDFIYREVARPVSKRRLPMKQLLRARSLTEEPAGRSPARGEEERVDRFTGLIGLAVIIALATLLSRNRSRIRWATVVWGIVLQFALAGIVISWPMGARLLKSFSDGVTGAIAYSDKGAEFVFAWLAQPDVMLKISQATHVDFAPFIFAFKVMPIVIFIASFFTILYYLGVMQRIVELFAIVMTKLLRVSGAESLAVAANIFIGQTEAPIIIAPFIPRMTTSELLTMMTGGMAHISGAVLLAYAAMGIPANYLITASVMAAPATIVIAKILRPEVEEPVTAGHVRLKIEREHANVIEAAASGASQGMTLVINIVAMLIAFIALISMFNGLLAWIGPRLPFGHFAAPGPGVDPVKTFSLQWLFSTALWPLAWVMGVPAADCPTVARLIGFKTVLNEFVAYAEMSRMAFATEKGRLIASFALCGFANFSSIGIQIGGIGGLAPSRKGDIARLGLWALLGGSLATFMSATIAGILMHH</sequence>
<evidence type="ECO:0000256" key="11">
    <source>
        <dbReference type="SAM" id="MobiDB-lite"/>
    </source>
</evidence>
<organism evidence="14 15">
    <name type="scientific">Eiseniibacteriota bacterium</name>
    <dbReference type="NCBI Taxonomy" id="2212470"/>
    <lineage>
        <taxon>Bacteria</taxon>
        <taxon>Candidatus Eiseniibacteriota</taxon>
    </lineage>
</organism>
<evidence type="ECO:0000256" key="7">
    <source>
        <dbReference type="ARBA" id="ARBA00022801"/>
    </source>
</evidence>
<keyword evidence="5 12" id="KW-0812">Transmembrane</keyword>
<dbReference type="GO" id="GO:0016787">
    <property type="term" value="F:hydrolase activity"/>
    <property type="evidence" value="ECO:0007669"/>
    <property type="project" value="UniProtKB-KW"/>
</dbReference>
<evidence type="ECO:0000313" key="15">
    <source>
        <dbReference type="Proteomes" id="UP000319836"/>
    </source>
</evidence>
<dbReference type="InterPro" id="IPR002668">
    <property type="entry name" value="CNT_N_dom"/>
</dbReference>
<evidence type="ECO:0000256" key="5">
    <source>
        <dbReference type="ARBA" id="ARBA00022692"/>
    </source>
</evidence>
<dbReference type="GO" id="GO:0015293">
    <property type="term" value="F:symporter activity"/>
    <property type="evidence" value="ECO:0007669"/>
    <property type="project" value="TreeGrafter"/>
</dbReference>
<dbReference type="InterPro" id="IPR002125">
    <property type="entry name" value="CMP_dCMP_dom"/>
</dbReference>
<feature type="transmembrane region" description="Helical" evidence="12">
    <location>
        <begin position="226"/>
        <end position="245"/>
    </location>
</feature>
<dbReference type="InterPro" id="IPR011642">
    <property type="entry name" value="Gate_dom"/>
</dbReference>
<evidence type="ECO:0000256" key="12">
    <source>
        <dbReference type="SAM" id="Phobius"/>
    </source>
</evidence>
<name>A0A538UA56_UNCEI</name>
<protein>
    <recommendedName>
        <fullName evidence="13">CMP/dCMP-type deaminase domain-containing protein</fullName>
    </recommendedName>
</protein>
<feature type="transmembrane region" description="Helical" evidence="12">
    <location>
        <begin position="295"/>
        <end position="318"/>
    </location>
</feature>
<comment type="similarity">
    <text evidence="2">Belongs to the cytidine and deoxycytidylate deaminase family.</text>
</comment>
<reference evidence="14 15" key="1">
    <citation type="journal article" date="2019" name="Nat. Microbiol.">
        <title>Mediterranean grassland soil C-N compound turnover is dependent on rainfall and depth, and is mediated by genomically divergent microorganisms.</title>
        <authorList>
            <person name="Diamond S."/>
            <person name="Andeer P.F."/>
            <person name="Li Z."/>
            <person name="Crits-Christoph A."/>
            <person name="Burstein D."/>
            <person name="Anantharaman K."/>
            <person name="Lane K.R."/>
            <person name="Thomas B.C."/>
            <person name="Pan C."/>
            <person name="Northen T.R."/>
            <person name="Banfield J.F."/>
        </authorList>
    </citation>
    <scope>NUCLEOTIDE SEQUENCE [LARGE SCALE GENOMIC DNA]</scope>
    <source>
        <strain evidence="14">WS_10</strain>
    </source>
</reference>
<evidence type="ECO:0000256" key="1">
    <source>
        <dbReference type="ARBA" id="ARBA00004651"/>
    </source>
</evidence>
<dbReference type="SUPFAM" id="SSF53927">
    <property type="entry name" value="Cytidine deaminase-like"/>
    <property type="match status" value="1"/>
</dbReference>
<dbReference type="GO" id="GO:0005337">
    <property type="term" value="F:nucleoside transmembrane transporter activity"/>
    <property type="evidence" value="ECO:0007669"/>
    <property type="project" value="InterPro"/>
</dbReference>
<dbReference type="InterPro" id="IPR011657">
    <property type="entry name" value="CNT_C_dom"/>
</dbReference>
<feature type="transmembrane region" description="Helical" evidence="12">
    <location>
        <begin position="458"/>
        <end position="483"/>
    </location>
</feature>
<dbReference type="Pfam" id="PF00383">
    <property type="entry name" value="dCMP_cyt_deam_1"/>
    <property type="match status" value="1"/>
</dbReference>
<keyword evidence="9 12" id="KW-1133">Transmembrane helix</keyword>
<evidence type="ECO:0000256" key="3">
    <source>
        <dbReference type="ARBA" id="ARBA00009033"/>
    </source>
</evidence>
<feature type="transmembrane region" description="Helical" evidence="12">
    <location>
        <begin position="373"/>
        <end position="395"/>
    </location>
</feature>
<feature type="transmembrane region" description="Helical" evidence="12">
    <location>
        <begin position="601"/>
        <end position="622"/>
    </location>
</feature>
<dbReference type="InterPro" id="IPR008276">
    <property type="entry name" value="C_nuclsd_transpt"/>
</dbReference>
<comment type="subcellular location">
    <subcellularLocation>
        <location evidence="1">Cell membrane</location>
        <topology evidence="1">Multi-pass membrane protein</topology>
    </subcellularLocation>
</comment>
<dbReference type="Gene3D" id="3.40.140.10">
    <property type="entry name" value="Cytidine Deaminase, domain 2"/>
    <property type="match status" value="1"/>
</dbReference>
<dbReference type="Pfam" id="PF07670">
    <property type="entry name" value="Gate"/>
    <property type="match status" value="1"/>
</dbReference>
<proteinExistence type="inferred from homology"/>
<evidence type="ECO:0000256" key="6">
    <source>
        <dbReference type="ARBA" id="ARBA00022723"/>
    </source>
</evidence>
<gene>
    <name evidence="14" type="ORF">E6K80_02025</name>
</gene>
<dbReference type="InterPro" id="IPR016192">
    <property type="entry name" value="APOBEC/CMP_deaminase_Zn-bd"/>
</dbReference>
<dbReference type="EMBL" id="VBPA01000044">
    <property type="protein sequence ID" value="TMQ72730.1"/>
    <property type="molecule type" value="Genomic_DNA"/>
</dbReference>
<evidence type="ECO:0000256" key="8">
    <source>
        <dbReference type="ARBA" id="ARBA00022833"/>
    </source>
</evidence>
<evidence type="ECO:0000256" key="10">
    <source>
        <dbReference type="ARBA" id="ARBA00023136"/>
    </source>
</evidence>
<evidence type="ECO:0000259" key="13">
    <source>
        <dbReference type="PROSITE" id="PS51747"/>
    </source>
</evidence>
<evidence type="ECO:0000256" key="4">
    <source>
        <dbReference type="ARBA" id="ARBA00022475"/>
    </source>
</evidence>